<evidence type="ECO:0000259" key="11">
    <source>
        <dbReference type="PROSITE" id="PS50929"/>
    </source>
</evidence>
<gene>
    <name evidence="12" type="ORF">AF333_29395</name>
    <name evidence="13" type="ORF">SAMN04487909_11577</name>
</gene>
<dbReference type="GeneID" id="42309247"/>
<dbReference type="InterPro" id="IPR003593">
    <property type="entry name" value="AAA+_ATPase"/>
</dbReference>
<keyword evidence="2" id="KW-0813">Transport</keyword>
<evidence type="ECO:0000256" key="7">
    <source>
        <dbReference type="ARBA" id="ARBA00022989"/>
    </source>
</evidence>
<dbReference type="PROSITE" id="PS50893">
    <property type="entry name" value="ABC_TRANSPORTER_2"/>
    <property type="match status" value="1"/>
</dbReference>
<reference evidence="13 15" key="2">
    <citation type="submission" date="2016-10" db="EMBL/GenBank/DDBJ databases">
        <authorList>
            <person name="de Groot N.N."/>
        </authorList>
    </citation>
    <scope>NUCLEOTIDE SEQUENCE [LARGE SCALE GENOMIC DNA]</scope>
    <source>
        <strain evidence="13 15">DSM 2895</strain>
    </source>
</reference>
<dbReference type="FunFam" id="3.40.50.300:FF:000221">
    <property type="entry name" value="Multidrug ABC transporter ATP-binding protein"/>
    <property type="match status" value="1"/>
</dbReference>
<evidence type="ECO:0000256" key="5">
    <source>
        <dbReference type="ARBA" id="ARBA00022741"/>
    </source>
</evidence>
<dbReference type="PATRIC" id="fig|47500.8.peg.1938"/>
<dbReference type="PANTHER" id="PTHR43394">
    <property type="entry name" value="ATP-DEPENDENT PERMEASE MDL1, MITOCHONDRIAL"/>
    <property type="match status" value="1"/>
</dbReference>
<dbReference type="STRING" id="47500.AF333_29395"/>
<feature type="transmembrane region" description="Helical" evidence="9">
    <location>
        <begin position="160"/>
        <end position="183"/>
    </location>
</feature>
<dbReference type="RefSeq" id="WP_043067097.1">
    <property type="nucleotide sequence ID" value="NZ_BJOA01000147.1"/>
</dbReference>
<evidence type="ECO:0000256" key="2">
    <source>
        <dbReference type="ARBA" id="ARBA00022448"/>
    </source>
</evidence>
<dbReference type="InterPro" id="IPR011527">
    <property type="entry name" value="ABC1_TM_dom"/>
</dbReference>
<dbReference type="CDD" id="cd03247">
    <property type="entry name" value="ABCC_cytochrome_bd"/>
    <property type="match status" value="1"/>
</dbReference>
<dbReference type="GO" id="GO:0015421">
    <property type="term" value="F:ABC-type oligopeptide transporter activity"/>
    <property type="evidence" value="ECO:0007669"/>
    <property type="project" value="TreeGrafter"/>
</dbReference>
<dbReference type="InterPro" id="IPR039421">
    <property type="entry name" value="Type_1_exporter"/>
</dbReference>
<sequence>MKQMDRYIKPYMKRYSRQLSITILFGLATVLSGALLMFVSGYLISRAAERPETILLIYVPIVAVRTFGISKAVTRYIERLIGHDAVLKILSDMRVKLYDMLEPQALFVRSRFQVGDLLGTLADDIEHLQDVYIRTVFPTVLALVLFIASILPLTLFDWKFAIWIALCLSVILFVFPLCSLYLLRRKQIDYKKRRAHLYRQLTDAVFGLSDWLISGKQKFFLEQFTASSSKMNAIDKKMRYWSQYRAFLLQVVSGIILVSVAIWAGNKAGAGDIYPAYIAAFTLVVLPILEALVPVSAAVEKIPAYEESMQRIDDIRIQMPEQQEQGGVVAEEVNEGIIDIRRVSYRYPGEERLALQNISLTIPHGQKIAIIGKSGAGKTTLLQLLQGILSPLEGTVSIDGCAAQAYRDKIHERIAVLNQKPYLFATTVANNIRLGDPTATPEDIARVAEQVKLNDYLASLENGFDTHMEEAGQRFSGGERQRIALARILLKNAPIVILDEPTIGLDPKTERDLLRTMFNALQGRTIVWITHHLIGVENMDDILFMDQGRIIMRGTHKELLQTSSRYRNLYELDRPW</sequence>
<dbReference type="GO" id="GO:0045454">
    <property type="term" value="P:cell redox homeostasis"/>
    <property type="evidence" value="ECO:0007669"/>
    <property type="project" value="InterPro"/>
</dbReference>
<dbReference type="SUPFAM" id="SSF90123">
    <property type="entry name" value="ABC transporter transmembrane region"/>
    <property type="match status" value="1"/>
</dbReference>
<comment type="subcellular location">
    <subcellularLocation>
        <location evidence="1">Cell membrane</location>
        <topology evidence="1">Multi-pass membrane protein</topology>
    </subcellularLocation>
</comment>
<keyword evidence="5" id="KW-0547">Nucleotide-binding</keyword>
<dbReference type="GO" id="GO:0005886">
    <property type="term" value="C:plasma membrane"/>
    <property type="evidence" value="ECO:0007669"/>
    <property type="project" value="UniProtKB-SubCell"/>
</dbReference>
<keyword evidence="4 9" id="KW-0812">Transmembrane</keyword>
<dbReference type="PANTHER" id="PTHR43394:SF1">
    <property type="entry name" value="ATP-BINDING CASSETTE SUB-FAMILY B MEMBER 10, MITOCHONDRIAL"/>
    <property type="match status" value="1"/>
</dbReference>
<evidence type="ECO:0000313" key="15">
    <source>
        <dbReference type="Proteomes" id="UP000182836"/>
    </source>
</evidence>
<dbReference type="Pfam" id="PF00005">
    <property type="entry name" value="ABC_tran"/>
    <property type="match status" value="1"/>
</dbReference>
<dbReference type="InterPro" id="IPR014223">
    <property type="entry name" value="ABC_CydC/D"/>
</dbReference>
<evidence type="ECO:0000313" key="14">
    <source>
        <dbReference type="Proteomes" id="UP000037269"/>
    </source>
</evidence>
<dbReference type="Proteomes" id="UP000037269">
    <property type="component" value="Unassembled WGS sequence"/>
</dbReference>
<dbReference type="InterPro" id="IPR003439">
    <property type="entry name" value="ABC_transporter-like_ATP-bd"/>
</dbReference>
<keyword evidence="6 12" id="KW-0067">ATP-binding</keyword>
<dbReference type="SUPFAM" id="SSF52540">
    <property type="entry name" value="P-loop containing nucleoside triphosphate hydrolases"/>
    <property type="match status" value="1"/>
</dbReference>
<accession>A0A0D1XFJ9</accession>
<evidence type="ECO:0000256" key="9">
    <source>
        <dbReference type="SAM" id="Phobius"/>
    </source>
</evidence>
<dbReference type="InterPro" id="IPR036640">
    <property type="entry name" value="ABC1_TM_sf"/>
</dbReference>
<keyword evidence="7 9" id="KW-1133">Transmembrane helix</keyword>
<dbReference type="NCBIfam" id="TIGR02868">
    <property type="entry name" value="CydC"/>
    <property type="match status" value="1"/>
</dbReference>
<evidence type="ECO:0000256" key="1">
    <source>
        <dbReference type="ARBA" id="ARBA00004651"/>
    </source>
</evidence>
<evidence type="ECO:0000259" key="10">
    <source>
        <dbReference type="PROSITE" id="PS50893"/>
    </source>
</evidence>
<dbReference type="Proteomes" id="UP000182836">
    <property type="component" value="Unassembled WGS sequence"/>
</dbReference>
<dbReference type="OrthoDB" id="9802264at2"/>
<keyword evidence="3" id="KW-1003">Cell membrane</keyword>
<evidence type="ECO:0000313" key="13">
    <source>
        <dbReference type="EMBL" id="SDJ30498.1"/>
    </source>
</evidence>
<dbReference type="SMART" id="SM00382">
    <property type="entry name" value="AAA"/>
    <property type="match status" value="1"/>
</dbReference>
<evidence type="ECO:0000256" key="8">
    <source>
        <dbReference type="ARBA" id="ARBA00023136"/>
    </source>
</evidence>
<dbReference type="AlphaFoldDB" id="A0A0D1XFJ9"/>
<dbReference type="PROSITE" id="PS00211">
    <property type="entry name" value="ABC_TRANSPORTER_1"/>
    <property type="match status" value="1"/>
</dbReference>
<reference evidence="12 14" key="1">
    <citation type="submission" date="2015-07" db="EMBL/GenBank/DDBJ databases">
        <title>Fjat-14205 dsm 2895.</title>
        <authorList>
            <person name="Liu B."/>
            <person name="Wang J."/>
            <person name="Zhu Y."/>
            <person name="Liu G."/>
            <person name="Chen Q."/>
            <person name="Chen Z."/>
            <person name="Lan J."/>
            <person name="Che J."/>
            <person name="Ge C."/>
            <person name="Shi H."/>
            <person name="Pan Z."/>
            <person name="Liu X."/>
        </authorList>
    </citation>
    <scope>NUCLEOTIDE SEQUENCE [LARGE SCALE GENOMIC DNA]</scope>
    <source>
        <strain evidence="12 14">DSM 2895</strain>
    </source>
</reference>
<keyword evidence="14" id="KW-1185">Reference proteome</keyword>
<dbReference type="EMBL" id="FNED01000015">
    <property type="protein sequence ID" value="SDJ30498.1"/>
    <property type="molecule type" value="Genomic_DNA"/>
</dbReference>
<protein>
    <submittedName>
        <fullName evidence="13">ATP-binding cassette, subfamily C, CydC</fullName>
    </submittedName>
    <submittedName>
        <fullName evidence="12">ATP-binding protein</fullName>
    </submittedName>
</protein>
<name>A0A0D1XFJ9_ANEMI</name>
<evidence type="ECO:0000313" key="12">
    <source>
        <dbReference type="EMBL" id="KON84086.1"/>
    </source>
</evidence>
<feature type="domain" description="ABC transporter" evidence="10">
    <location>
        <begin position="338"/>
        <end position="572"/>
    </location>
</feature>
<keyword evidence="8 9" id="KW-0472">Membrane</keyword>
<dbReference type="InterPro" id="IPR027417">
    <property type="entry name" value="P-loop_NTPase"/>
</dbReference>
<feature type="transmembrane region" description="Helical" evidence="9">
    <location>
        <begin position="21"/>
        <end position="43"/>
    </location>
</feature>
<dbReference type="InterPro" id="IPR017871">
    <property type="entry name" value="ABC_transporter-like_CS"/>
</dbReference>
<feature type="transmembrane region" description="Helical" evidence="9">
    <location>
        <begin position="55"/>
        <end position="73"/>
    </location>
</feature>
<dbReference type="Gene3D" id="1.20.1560.10">
    <property type="entry name" value="ABC transporter type 1, transmembrane domain"/>
    <property type="match status" value="1"/>
</dbReference>
<evidence type="ECO:0000256" key="6">
    <source>
        <dbReference type="ARBA" id="ARBA00022840"/>
    </source>
</evidence>
<dbReference type="Gene3D" id="3.40.50.300">
    <property type="entry name" value="P-loop containing nucleotide triphosphate hydrolases"/>
    <property type="match status" value="1"/>
</dbReference>
<feature type="transmembrane region" description="Helical" evidence="9">
    <location>
        <begin position="276"/>
        <end position="299"/>
    </location>
</feature>
<dbReference type="PROSITE" id="PS50929">
    <property type="entry name" value="ABC_TM1F"/>
    <property type="match status" value="1"/>
</dbReference>
<feature type="domain" description="ABC transmembrane type-1" evidence="11">
    <location>
        <begin position="21"/>
        <end position="304"/>
    </location>
</feature>
<feature type="transmembrane region" description="Helical" evidence="9">
    <location>
        <begin position="131"/>
        <end position="154"/>
    </location>
</feature>
<organism evidence="12 14">
    <name type="scientific">Aneurinibacillus migulanus</name>
    <name type="common">Bacillus migulanus</name>
    <dbReference type="NCBI Taxonomy" id="47500"/>
    <lineage>
        <taxon>Bacteria</taxon>
        <taxon>Bacillati</taxon>
        <taxon>Bacillota</taxon>
        <taxon>Bacilli</taxon>
        <taxon>Bacillales</taxon>
        <taxon>Paenibacillaceae</taxon>
        <taxon>Aneurinibacillus group</taxon>
        <taxon>Aneurinibacillus</taxon>
    </lineage>
</organism>
<evidence type="ECO:0000256" key="3">
    <source>
        <dbReference type="ARBA" id="ARBA00022475"/>
    </source>
</evidence>
<dbReference type="Pfam" id="PF00664">
    <property type="entry name" value="ABC_membrane"/>
    <property type="match status" value="1"/>
</dbReference>
<dbReference type="EMBL" id="LGUG01000013">
    <property type="protein sequence ID" value="KON84086.1"/>
    <property type="molecule type" value="Genomic_DNA"/>
</dbReference>
<feature type="transmembrane region" description="Helical" evidence="9">
    <location>
        <begin position="246"/>
        <end position="264"/>
    </location>
</feature>
<dbReference type="GO" id="GO:0016887">
    <property type="term" value="F:ATP hydrolysis activity"/>
    <property type="evidence" value="ECO:0007669"/>
    <property type="project" value="InterPro"/>
</dbReference>
<dbReference type="GO" id="GO:0034775">
    <property type="term" value="P:glutathione transmembrane transport"/>
    <property type="evidence" value="ECO:0007669"/>
    <property type="project" value="InterPro"/>
</dbReference>
<evidence type="ECO:0000256" key="4">
    <source>
        <dbReference type="ARBA" id="ARBA00022692"/>
    </source>
</evidence>
<proteinExistence type="predicted"/>
<dbReference type="GO" id="GO:0005524">
    <property type="term" value="F:ATP binding"/>
    <property type="evidence" value="ECO:0007669"/>
    <property type="project" value="UniProtKB-KW"/>
</dbReference>